<dbReference type="Proteomes" id="UP000284706">
    <property type="component" value="Unassembled WGS sequence"/>
</dbReference>
<organism evidence="1 2">
    <name type="scientific">Gymnopilus dilepis</name>
    <dbReference type="NCBI Taxonomy" id="231916"/>
    <lineage>
        <taxon>Eukaryota</taxon>
        <taxon>Fungi</taxon>
        <taxon>Dikarya</taxon>
        <taxon>Basidiomycota</taxon>
        <taxon>Agaricomycotina</taxon>
        <taxon>Agaricomycetes</taxon>
        <taxon>Agaricomycetidae</taxon>
        <taxon>Agaricales</taxon>
        <taxon>Agaricineae</taxon>
        <taxon>Hymenogastraceae</taxon>
        <taxon>Gymnopilus</taxon>
    </lineage>
</organism>
<protein>
    <recommendedName>
        <fullName evidence="3">F-box domain-containing protein</fullName>
    </recommendedName>
</protein>
<dbReference type="OrthoDB" id="3046414at2759"/>
<keyword evidence="2" id="KW-1185">Reference proteome</keyword>
<name>A0A409Y146_9AGAR</name>
<comment type="caution">
    <text evidence="1">The sequence shown here is derived from an EMBL/GenBank/DDBJ whole genome shotgun (WGS) entry which is preliminary data.</text>
</comment>
<gene>
    <name evidence="1" type="ORF">CVT26_010278</name>
</gene>
<evidence type="ECO:0008006" key="3">
    <source>
        <dbReference type="Google" id="ProtNLM"/>
    </source>
</evidence>
<reference evidence="1 2" key="1">
    <citation type="journal article" date="2018" name="Evol. Lett.">
        <title>Horizontal gene cluster transfer increased hallucinogenic mushroom diversity.</title>
        <authorList>
            <person name="Reynolds H.T."/>
            <person name="Vijayakumar V."/>
            <person name="Gluck-Thaler E."/>
            <person name="Korotkin H.B."/>
            <person name="Matheny P.B."/>
            <person name="Slot J.C."/>
        </authorList>
    </citation>
    <scope>NUCLEOTIDE SEQUENCE [LARGE SCALE GENOMIC DNA]</scope>
    <source>
        <strain evidence="1 2">SRW20</strain>
    </source>
</reference>
<sequence length="533" mass="61742">MATLLSQCSVSPFEDFLIRMPLRLLMLLFDSWEPMQIIRLGKANKQLRRITRFYMSMRWSVDKFVRRYLTRSEEALDSFEREGALLFGPAVCGFFYRSMDLTCALDVCIHVRSTQLFARTMVSEGYRFTRISGGRETFEETVMQRLHDTQEIKLKSSGERNSREVDRRAWGPFEFVRGRFQSFRRIRVHVVRCEPFRHILTLHSTGLMNIIGWNSAISLFPKSTFTYRRSFISRQECVFSDKFERSIKKWYDGYAAKKLVKIIGMSRRRYRSAEIGPRFVGDSLCWIIPARYEVPLTFVICLLIYAAQESLTVLDTKWICRCLRRSSQLYAGIPTVSWTIDSGCFVYAQAAEAKDIVQCQMADWPVHKVMCRFRTFRYAPWELSVMRFNDHFGPYAISYGIGAVFLASGIPLNQTVSQAEWRRIWTEYACVVVLRLTDGADAGPAGMYEVKFDRVHAARVADELPEARRERYELGVAGRDWSVGVLYKVVSREPENAVLSLTSIIRPLRTQDVTLPGRYVENMNGLAQLLSSL</sequence>
<dbReference type="InParanoid" id="A0A409Y146"/>
<dbReference type="AlphaFoldDB" id="A0A409Y146"/>
<proteinExistence type="predicted"/>
<dbReference type="EMBL" id="NHYE01001334">
    <property type="protein sequence ID" value="PPQ96725.1"/>
    <property type="molecule type" value="Genomic_DNA"/>
</dbReference>
<evidence type="ECO:0000313" key="2">
    <source>
        <dbReference type="Proteomes" id="UP000284706"/>
    </source>
</evidence>
<accession>A0A409Y146</accession>
<evidence type="ECO:0000313" key="1">
    <source>
        <dbReference type="EMBL" id="PPQ96725.1"/>
    </source>
</evidence>